<dbReference type="AlphaFoldDB" id="A0A0F9K8C6"/>
<evidence type="ECO:0000313" key="1">
    <source>
        <dbReference type="EMBL" id="KKM18353.1"/>
    </source>
</evidence>
<name>A0A0F9K8C6_9ZZZZ</name>
<accession>A0A0F9K8C6</accession>
<sequence>MANLQDLTSSINIVKITDPIDYNDGVPTSDYICMRNYEAVTLVAYQGTEGAAVTVTVQQCTQDADAGGDAKAFTTSKNITVAANSIVTVNIVGSDFDAVNNFDWIECAINDPGAAAVGCVFALCYRARYAEATMPSAIT</sequence>
<dbReference type="EMBL" id="LAZR01014241">
    <property type="protein sequence ID" value="KKM18353.1"/>
    <property type="molecule type" value="Genomic_DNA"/>
</dbReference>
<gene>
    <name evidence="1" type="ORF">LCGC14_1666510</name>
</gene>
<comment type="caution">
    <text evidence="1">The sequence shown here is derived from an EMBL/GenBank/DDBJ whole genome shotgun (WGS) entry which is preliminary data.</text>
</comment>
<organism evidence="1">
    <name type="scientific">marine sediment metagenome</name>
    <dbReference type="NCBI Taxonomy" id="412755"/>
    <lineage>
        <taxon>unclassified sequences</taxon>
        <taxon>metagenomes</taxon>
        <taxon>ecological metagenomes</taxon>
    </lineage>
</organism>
<protein>
    <submittedName>
        <fullName evidence="1">Uncharacterized protein</fullName>
    </submittedName>
</protein>
<proteinExistence type="predicted"/>
<reference evidence="1" key="1">
    <citation type="journal article" date="2015" name="Nature">
        <title>Complex archaea that bridge the gap between prokaryotes and eukaryotes.</title>
        <authorList>
            <person name="Spang A."/>
            <person name="Saw J.H."/>
            <person name="Jorgensen S.L."/>
            <person name="Zaremba-Niedzwiedzka K."/>
            <person name="Martijn J."/>
            <person name="Lind A.E."/>
            <person name="van Eijk R."/>
            <person name="Schleper C."/>
            <person name="Guy L."/>
            <person name="Ettema T.J."/>
        </authorList>
    </citation>
    <scope>NUCLEOTIDE SEQUENCE</scope>
</reference>